<keyword evidence="1" id="KW-0812">Transmembrane</keyword>
<keyword evidence="3" id="KW-1185">Reference proteome</keyword>
<evidence type="ECO:0000313" key="2">
    <source>
        <dbReference type="EMBL" id="KAK2977693.1"/>
    </source>
</evidence>
<dbReference type="AntiFam" id="ANF00062">
    <property type="entry name" value="Shadow ORF (opposite ABC transporter protein)"/>
</dbReference>
<accession>A0AA88R235</accession>
<dbReference type="AlphaFoldDB" id="A0AA88R235"/>
<dbReference type="Proteomes" id="UP001187471">
    <property type="component" value="Unassembled WGS sequence"/>
</dbReference>
<feature type="transmembrane region" description="Helical" evidence="1">
    <location>
        <begin position="48"/>
        <end position="66"/>
    </location>
</feature>
<gene>
    <name evidence="2" type="ORF">RJ640_000042</name>
</gene>
<name>A0AA88R235_9ASTE</name>
<feature type="transmembrane region" description="Helical" evidence="1">
    <location>
        <begin position="100"/>
        <end position="117"/>
    </location>
</feature>
<dbReference type="EMBL" id="JAVXUO010001962">
    <property type="protein sequence ID" value="KAK2977693.1"/>
    <property type="molecule type" value="Genomic_DNA"/>
</dbReference>
<sequence length="130" mass="14549">MESDFCIVDNLCATTTQVLPTIIFSKASWTRLSDMLSRALVASSRRRIAGFLSIALASAILCFWPPESWTPLSPQTALEMNLFGNGFIPYEFMSISKRSGLPYFGFCCVLFAVYDVLPNTSSKKSWFLTH</sequence>
<organism evidence="2 3">
    <name type="scientific">Escallonia rubra</name>
    <dbReference type="NCBI Taxonomy" id="112253"/>
    <lineage>
        <taxon>Eukaryota</taxon>
        <taxon>Viridiplantae</taxon>
        <taxon>Streptophyta</taxon>
        <taxon>Embryophyta</taxon>
        <taxon>Tracheophyta</taxon>
        <taxon>Spermatophyta</taxon>
        <taxon>Magnoliopsida</taxon>
        <taxon>eudicotyledons</taxon>
        <taxon>Gunneridae</taxon>
        <taxon>Pentapetalae</taxon>
        <taxon>asterids</taxon>
        <taxon>campanulids</taxon>
        <taxon>Escalloniales</taxon>
        <taxon>Escalloniaceae</taxon>
        <taxon>Escallonia</taxon>
    </lineage>
</organism>
<comment type="caution">
    <text evidence="2">The sequence shown here is derived from an EMBL/GenBank/DDBJ whole genome shotgun (WGS) entry which is preliminary data.</text>
</comment>
<keyword evidence="1" id="KW-1133">Transmembrane helix</keyword>
<evidence type="ECO:0000313" key="3">
    <source>
        <dbReference type="Proteomes" id="UP001187471"/>
    </source>
</evidence>
<keyword evidence="1" id="KW-0472">Membrane</keyword>
<proteinExistence type="predicted"/>
<reference evidence="2" key="1">
    <citation type="submission" date="2022-12" db="EMBL/GenBank/DDBJ databases">
        <title>Draft genome assemblies for two species of Escallonia (Escalloniales).</title>
        <authorList>
            <person name="Chanderbali A."/>
            <person name="Dervinis C."/>
            <person name="Anghel I."/>
            <person name="Soltis D."/>
            <person name="Soltis P."/>
            <person name="Zapata F."/>
        </authorList>
    </citation>
    <scope>NUCLEOTIDE SEQUENCE</scope>
    <source>
        <strain evidence="2">UCBG92.1500</strain>
        <tissue evidence="2">Leaf</tissue>
    </source>
</reference>
<protein>
    <submittedName>
        <fullName evidence="2">Uncharacterized protein</fullName>
    </submittedName>
</protein>
<evidence type="ECO:0000256" key="1">
    <source>
        <dbReference type="SAM" id="Phobius"/>
    </source>
</evidence>